<dbReference type="KEGG" id="pmn:PMN2A_1713"/>
<dbReference type="DNASU" id="3607121"/>
<dbReference type="Pfam" id="PF12707">
    <property type="entry name" value="DUF3804"/>
    <property type="match status" value="1"/>
</dbReference>
<accession>Q46H33</accession>
<organism evidence="1 2">
    <name type="scientific">Prochlorococcus marinus (strain NATL2A)</name>
    <dbReference type="NCBI Taxonomy" id="59920"/>
    <lineage>
        <taxon>Bacteria</taxon>
        <taxon>Bacillati</taxon>
        <taxon>Cyanobacteriota</taxon>
        <taxon>Cyanophyceae</taxon>
        <taxon>Synechococcales</taxon>
        <taxon>Prochlorococcaceae</taxon>
        <taxon>Prochlorococcus</taxon>
    </lineage>
</organism>
<dbReference type="AlphaFoldDB" id="Q46H33"/>
<dbReference type="HOGENOM" id="CLU_160679_0_0_3"/>
<name>Q46H33_PROMT</name>
<proteinExistence type="predicted"/>
<gene>
    <name evidence="1" type="ordered locus">PMN2A_1713</name>
</gene>
<dbReference type="Gene3D" id="3.10.450.50">
    <property type="match status" value="1"/>
</dbReference>
<evidence type="ECO:0000313" key="1">
    <source>
        <dbReference type="EMBL" id="AAZ59201.1"/>
    </source>
</evidence>
<dbReference type="InterPro" id="IPR032710">
    <property type="entry name" value="NTF2-like_dom_sf"/>
</dbReference>
<keyword evidence="2" id="KW-1185">Reference proteome</keyword>
<dbReference type="RefSeq" id="WP_011294347.1">
    <property type="nucleotide sequence ID" value="NC_007335.2"/>
</dbReference>
<dbReference type="InterPro" id="IPR024525">
    <property type="entry name" value="DUF3804"/>
</dbReference>
<protein>
    <recommendedName>
        <fullName evidence="3">SnoaL-like domain-containing protein</fullName>
    </recommendedName>
</protein>
<dbReference type="EMBL" id="CP000095">
    <property type="protein sequence ID" value="AAZ59201.1"/>
    <property type="molecule type" value="Genomic_DNA"/>
</dbReference>
<dbReference type="PhylomeDB" id="Q46H33"/>
<evidence type="ECO:0000313" key="2">
    <source>
        <dbReference type="Proteomes" id="UP000002535"/>
    </source>
</evidence>
<dbReference type="Proteomes" id="UP000002535">
    <property type="component" value="Chromosome"/>
</dbReference>
<sequence>MPQITHPDSLSCSDHIHFRKLSSDSQQLEALIQSFADRSQNKTFLLANTTNDFLAIRPSCNPIIAKGLAGMYDSDDLVIELSELVKIHRLEADSDWGFTAFTLKEVFSYKGDLNNDLSIYSLIFKKIDGIWKIVWMQRSQGTTDISTWD</sequence>
<evidence type="ECO:0008006" key="3">
    <source>
        <dbReference type="Google" id="ProtNLM"/>
    </source>
</evidence>
<reference evidence="1 2" key="1">
    <citation type="journal article" date="2007" name="PLoS Genet.">
        <title>Patterns and implications of gene gain and loss in the evolution of Prochlorococcus.</title>
        <authorList>
            <person name="Kettler G.C."/>
            <person name="Martiny A.C."/>
            <person name="Huang K."/>
            <person name="Zucker J."/>
            <person name="Coleman M.L."/>
            <person name="Rodrigue S."/>
            <person name="Chen F."/>
            <person name="Lapidus A."/>
            <person name="Ferriera S."/>
            <person name="Johnson J."/>
            <person name="Steglich C."/>
            <person name="Church G.M."/>
            <person name="Richardson P."/>
            <person name="Chisholm S.W."/>
        </authorList>
    </citation>
    <scope>NUCLEOTIDE SEQUENCE [LARGE SCALE GENOMIC DNA]</scope>
    <source>
        <strain evidence="1 2">NATL2A</strain>
    </source>
</reference>
<dbReference type="SUPFAM" id="SSF54427">
    <property type="entry name" value="NTF2-like"/>
    <property type="match status" value="1"/>
</dbReference>